<dbReference type="EMBL" id="JAKGSG010000055">
    <property type="protein sequence ID" value="MCF4123176.1"/>
    <property type="molecule type" value="Genomic_DNA"/>
</dbReference>
<accession>A0AA41QHI1</accession>
<dbReference type="InterPro" id="IPR011008">
    <property type="entry name" value="Dimeric_a/b-barrel"/>
</dbReference>
<reference evidence="4" key="1">
    <citation type="submission" date="2022-01" db="EMBL/GenBank/DDBJ databases">
        <title>Antribacter sp. nov., isolated from Guizhou of China.</title>
        <authorList>
            <person name="Chengliang C."/>
            <person name="Ya Z."/>
        </authorList>
    </citation>
    <scope>NUCLEOTIDE SEQUENCE</scope>
    <source>
        <strain evidence="4">KLBMP 9083</strain>
    </source>
</reference>
<sequence length="132" mass="14168">MSTEYMVLLPSVEQSWLDATPEQKAAVYDRHREFMGMLAQRGHTMTGGSELAHSSGSKVVHADGSVTDGPYAETVEQLSGFYLIRTDDLDDLLQVVAVLADAEGPVEVRECLDQPASDTDADAAPAEAEVIA</sequence>
<dbReference type="PANTHER" id="PTHR35174">
    <property type="entry name" value="BLL7171 PROTEIN-RELATED"/>
    <property type="match status" value="1"/>
</dbReference>
<comment type="caution">
    <text evidence="4">The sequence shown here is derived from an EMBL/GenBank/DDBJ whole genome shotgun (WGS) entry which is preliminary data.</text>
</comment>
<evidence type="ECO:0000259" key="3">
    <source>
        <dbReference type="Pfam" id="PF03795"/>
    </source>
</evidence>
<organism evidence="4 5">
    <name type="scientific">Antribacter soli</name>
    <dbReference type="NCBI Taxonomy" id="2910976"/>
    <lineage>
        <taxon>Bacteria</taxon>
        <taxon>Bacillati</taxon>
        <taxon>Actinomycetota</taxon>
        <taxon>Actinomycetes</taxon>
        <taxon>Micrococcales</taxon>
        <taxon>Promicromonosporaceae</taxon>
        <taxon>Antribacter</taxon>
    </lineage>
</organism>
<comment type="similarity">
    <text evidence="1">Belongs to the YciI family.</text>
</comment>
<dbReference type="AlphaFoldDB" id="A0AA41QHI1"/>
<evidence type="ECO:0000256" key="1">
    <source>
        <dbReference type="ARBA" id="ARBA00007689"/>
    </source>
</evidence>
<feature type="region of interest" description="Disordered" evidence="2">
    <location>
        <begin position="45"/>
        <end position="65"/>
    </location>
</feature>
<feature type="domain" description="YCII-related" evidence="3">
    <location>
        <begin position="4"/>
        <end position="103"/>
    </location>
</feature>
<dbReference type="PANTHER" id="PTHR35174:SF3">
    <property type="entry name" value="BLL7171 PROTEIN"/>
    <property type="match status" value="1"/>
</dbReference>
<evidence type="ECO:0000313" key="4">
    <source>
        <dbReference type="EMBL" id="MCF4123176.1"/>
    </source>
</evidence>
<dbReference type="RefSeq" id="WP_236090989.1">
    <property type="nucleotide sequence ID" value="NZ_JAKGSG010000055.1"/>
</dbReference>
<dbReference type="InterPro" id="IPR005545">
    <property type="entry name" value="YCII"/>
</dbReference>
<dbReference type="Pfam" id="PF03795">
    <property type="entry name" value="YCII"/>
    <property type="match status" value="1"/>
</dbReference>
<proteinExistence type="inferred from homology"/>
<dbReference type="SUPFAM" id="SSF54909">
    <property type="entry name" value="Dimeric alpha+beta barrel"/>
    <property type="match status" value="1"/>
</dbReference>
<name>A0AA41QHI1_9MICO</name>
<keyword evidence="5" id="KW-1185">Reference proteome</keyword>
<evidence type="ECO:0000313" key="5">
    <source>
        <dbReference type="Proteomes" id="UP001165405"/>
    </source>
</evidence>
<gene>
    <name evidence="4" type="ORF">L1785_19570</name>
</gene>
<evidence type="ECO:0000256" key="2">
    <source>
        <dbReference type="SAM" id="MobiDB-lite"/>
    </source>
</evidence>
<protein>
    <submittedName>
        <fullName evidence="4">YciI family protein</fullName>
    </submittedName>
</protein>
<dbReference type="Proteomes" id="UP001165405">
    <property type="component" value="Unassembled WGS sequence"/>
</dbReference>
<dbReference type="Gene3D" id="3.30.70.1060">
    <property type="entry name" value="Dimeric alpha+beta barrel"/>
    <property type="match status" value="1"/>
</dbReference>